<dbReference type="OrthoDB" id="1447404at2"/>
<dbReference type="AlphaFoldDB" id="A0A2U2J6W3"/>
<comment type="caution">
    <text evidence="1">The sequence shown here is derived from an EMBL/GenBank/DDBJ whole genome shotgun (WGS) entry which is preliminary data.</text>
</comment>
<gene>
    <name evidence="1" type="ORF">DIS07_14940</name>
</gene>
<name>A0A2U2J6W3_9FLAO</name>
<proteinExistence type="predicted"/>
<evidence type="ECO:0000313" key="2">
    <source>
        <dbReference type="Proteomes" id="UP000245670"/>
    </source>
</evidence>
<organism evidence="1 2">
    <name type="scientific">Polaribacter aquimarinus</name>
    <dbReference type="NCBI Taxonomy" id="2100726"/>
    <lineage>
        <taxon>Bacteria</taxon>
        <taxon>Pseudomonadati</taxon>
        <taxon>Bacteroidota</taxon>
        <taxon>Flavobacteriia</taxon>
        <taxon>Flavobacteriales</taxon>
        <taxon>Flavobacteriaceae</taxon>
    </lineage>
</organism>
<protein>
    <recommendedName>
        <fullName evidence="3">PrcB C-terminal domain-containing protein</fullName>
    </recommendedName>
</protein>
<dbReference type="Proteomes" id="UP000245670">
    <property type="component" value="Unassembled WGS sequence"/>
</dbReference>
<keyword evidence="2" id="KW-1185">Reference proteome</keyword>
<accession>A0A2U2J6W3</accession>
<dbReference type="RefSeq" id="WP_109406072.1">
    <property type="nucleotide sequence ID" value="NZ_QFFG01000015.1"/>
</dbReference>
<evidence type="ECO:0000313" key="1">
    <source>
        <dbReference type="EMBL" id="PWG04021.1"/>
    </source>
</evidence>
<sequence>MKKIGLILLIIFSCSEPQTETESFPITVEFREVGKGSLSGTGLENIEKQNIVINEKVEWENLITKMNSFYNQYNFEEVDFEKETIIGIILETQDGASVEIKEVIEESENFTVKFETMTFQTLVETQPYHIITIPKTEKKITFE</sequence>
<evidence type="ECO:0008006" key="3">
    <source>
        <dbReference type="Google" id="ProtNLM"/>
    </source>
</evidence>
<dbReference type="EMBL" id="QFFG01000015">
    <property type="protein sequence ID" value="PWG04021.1"/>
    <property type="molecule type" value="Genomic_DNA"/>
</dbReference>
<reference evidence="1 2" key="1">
    <citation type="submission" date="2018-05" db="EMBL/GenBank/DDBJ databases">
        <title>Polaribacter aquimarinus sp. nov., isolated from sediment in a sediment of sea.</title>
        <authorList>
            <person name="Lu D."/>
        </authorList>
    </citation>
    <scope>NUCLEOTIDE SEQUENCE [LARGE SCALE GENOMIC DNA]</scope>
    <source>
        <strain evidence="1 2">ZY113</strain>
    </source>
</reference>